<proteinExistence type="predicted"/>
<protein>
    <submittedName>
        <fullName evidence="1">Uncharacterized protein</fullName>
    </submittedName>
</protein>
<dbReference type="EMBL" id="JAGGJX010000002">
    <property type="protein sequence ID" value="MBP1855041.1"/>
    <property type="molecule type" value="Genomic_DNA"/>
</dbReference>
<reference evidence="1 2" key="1">
    <citation type="submission" date="2021-03" db="EMBL/GenBank/DDBJ databases">
        <title>Genomic Encyclopedia of Type Strains, Phase IV (KMG-IV): sequencing the most valuable type-strain genomes for metagenomic binning, comparative biology and taxonomic classification.</title>
        <authorList>
            <person name="Goeker M."/>
        </authorList>
    </citation>
    <scope>NUCLEOTIDE SEQUENCE [LARGE SCALE GENOMIC DNA]</scope>
    <source>
        <strain evidence="1 2">DSM 1289</strain>
    </source>
</reference>
<accession>A0ABS4EAS2</accession>
<gene>
    <name evidence="1" type="ORF">J2Z43_001434</name>
</gene>
<evidence type="ECO:0000313" key="2">
    <source>
        <dbReference type="Proteomes" id="UP000767291"/>
    </source>
</evidence>
<dbReference type="RefSeq" id="WP_209456525.1">
    <property type="nucleotide sequence ID" value="NZ_BAAACS010000002.1"/>
</dbReference>
<evidence type="ECO:0000313" key="1">
    <source>
        <dbReference type="EMBL" id="MBP1855041.1"/>
    </source>
</evidence>
<organism evidence="1 2">
    <name type="scientific">Metaclostridioides mangenotii</name>
    <dbReference type="NCBI Taxonomy" id="1540"/>
    <lineage>
        <taxon>Bacteria</taxon>
        <taxon>Bacillati</taxon>
        <taxon>Bacillota</taxon>
        <taxon>Clostridia</taxon>
        <taxon>Peptostreptococcales</taxon>
        <taxon>Peptostreptococcaceae</taxon>
        <taxon>Metaclostridioides</taxon>
    </lineage>
</organism>
<keyword evidence="2" id="KW-1185">Reference proteome</keyword>
<comment type="caution">
    <text evidence="1">The sequence shown here is derived from an EMBL/GenBank/DDBJ whole genome shotgun (WGS) entry which is preliminary data.</text>
</comment>
<name>A0ABS4EAS2_9FIRM</name>
<sequence>MTGDSSNFTKMVYELSKEKLTSMLRNLETYNDLNNRKTKVKDEYEG</sequence>
<dbReference type="Proteomes" id="UP000767291">
    <property type="component" value="Unassembled WGS sequence"/>
</dbReference>